<dbReference type="Proteomes" id="UP000198824">
    <property type="component" value="Unassembled WGS sequence"/>
</dbReference>
<dbReference type="PROSITE" id="PS51257">
    <property type="entry name" value="PROKAR_LIPOPROTEIN"/>
    <property type="match status" value="1"/>
</dbReference>
<proteinExistence type="predicted"/>
<dbReference type="EMBL" id="FOZG01000002">
    <property type="protein sequence ID" value="SFS04132.1"/>
    <property type="molecule type" value="Genomic_DNA"/>
</dbReference>
<name>A0A1I6LLJ5_9SPHN</name>
<feature type="signal peptide" evidence="1">
    <location>
        <begin position="1"/>
        <end position="24"/>
    </location>
</feature>
<sequence length="111" mass="12009">MRRHVQHGRVGLAFIGLLAVTACATPSTEDRVRSELLRAGVQPRMAGCMAERLSDRLSIMQLRKLGRAAQITQRRVGAMTVDELIGRVRGIGDPEIVEVVTRAGVGCFIAG</sequence>
<dbReference type="RefSeq" id="WP_242653487.1">
    <property type="nucleotide sequence ID" value="NZ_FOZG01000002.1"/>
</dbReference>
<evidence type="ECO:0008006" key="4">
    <source>
        <dbReference type="Google" id="ProtNLM"/>
    </source>
</evidence>
<evidence type="ECO:0000313" key="3">
    <source>
        <dbReference type="Proteomes" id="UP000198824"/>
    </source>
</evidence>
<keyword evidence="3" id="KW-1185">Reference proteome</keyword>
<dbReference type="STRING" id="1166337.SAMN05192580_2882"/>
<protein>
    <recommendedName>
        <fullName evidence="4">Helix-hairpin-helix motif-containing protein</fullName>
    </recommendedName>
</protein>
<feature type="chain" id="PRO_5011671083" description="Helix-hairpin-helix motif-containing protein" evidence="1">
    <location>
        <begin position="25"/>
        <end position="111"/>
    </location>
</feature>
<gene>
    <name evidence="2" type="ORF">SAMN05192580_2882</name>
</gene>
<evidence type="ECO:0000313" key="2">
    <source>
        <dbReference type="EMBL" id="SFS04132.1"/>
    </source>
</evidence>
<reference evidence="2 3" key="1">
    <citation type="submission" date="2016-10" db="EMBL/GenBank/DDBJ databases">
        <authorList>
            <person name="de Groot N.N."/>
        </authorList>
    </citation>
    <scope>NUCLEOTIDE SEQUENCE [LARGE SCALE GENOMIC DNA]</scope>
    <source>
        <strain evidence="2 3">S5-249</strain>
    </source>
</reference>
<dbReference type="AlphaFoldDB" id="A0A1I6LLJ5"/>
<organism evidence="2 3">
    <name type="scientific">Sphingomonas jatrophae</name>
    <dbReference type="NCBI Taxonomy" id="1166337"/>
    <lineage>
        <taxon>Bacteria</taxon>
        <taxon>Pseudomonadati</taxon>
        <taxon>Pseudomonadota</taxon>
        <taxon>Alphaproteobacteria</taxon>
        <taxon>Sphingomonadales</taxon>
        <taxon>Sphingomonadaceae</taxon>
        <taxon>Sphingomonas</taxon>
    </lineage>
</organism>
<evidence type="ECO:0000256" key="1">
    <source>
        <dbReference type="SAM" id="SignalP"/>
    </source>
</evidence>
<accession>A0A1I6LLJ5</accession>
<keyword evidence="1" id="KW-0732">Signal</keyword>